<dbReference type="RefSeq" id="WP_269423820.1">
    <property type="nucleotide sequence ID" value="NZ_JAPWGY010000004.1"/>
</dbReference>
<gene>
    <name evidence="2" type="ORF">O4H49_12775</name>
</gene>
<dbReference type="Proteomes" id="UP001069802">
    <property type="component" value="Unassembled WGS sequence"/>
</dbReference>
<accession>A0ABT4LKQ5</accession>
<organism evidence="2 3">
    <name type="scientific">Kiloniella laminariae</name>
    <dbReference type="NCBI Taxonomy" id="454162"/>
    <lineage>
        <taxon>Bacteria</taxon>
        <taxon>Pseudomonadati</taxon>
        <taxon>Pseudomonadota</taxon>
        <taxon>Alphaproteobacteria</taxon>
        <taxon>Rhodospirillales</taxon>
        <taxon>Kiloniellaceae</taxon>
        <taxon>Kiloniella</taxon>
    </lineage>
</organism>
<keyword evidence="3" id="KW-1185">Reference proteome</keyword>
<dbReference type="EMBL" id="JAPWGY010000004">
    <property type="protein sequence ID" value="MCZ4281657.1"/>
    <property type="molecule type" value="Genomic_DNA"/>
</dbReference>
<evidence type="ECO:0000313" key="3">
    <source>
        <dbReference type="Proteomes" id="UP001069802"/>
    </source>
</evidence>
<sequence length="194" mass="21380">MRFLFRVIFSVALLVFGIMFLGRSHAEAAPLWSLKNDQSKVGFVAKQSGAEIPGVFEQYQAEIAFHPQELSNSHIRVEIATESVNTQSGDRDKLIRSNAFFDTAAHPKAIFEATTFEQLSPDSFIAHGSLTMRGVTKEIDLPFQASVEGDELRAQGEAEVSRLDYGIGNGQWLDTAVIGEMVRITFVIEGVATK</sequence>
<dbReference type="PANTHER" id="PTHR34406">
    <property type="entry name" value="PROTEIN YCEI"/>
    <property type="match status" value="1"/>
</dbReference>
<name>A0ABT4LKQ5_9PROT</name>
<dbReference type="InterPro" id="IPR007372">
    <property type="entry name" value="Lipid/polyisoprenoid-bd_YceI"/>
</dbReference>
<reference evidence="2" key="1">
    <citation type="submission" date="2022-12" db="EMBL/GenBank/DDBJ databases">
        <title>Bacterial isolates from different developmental stages of Nematostella vectensis.</title>
        <authorList>
            <person name="Fraune S."/>
        </authorList>
    </citation>
    <scope>NUCLEOTIDE SEQUENCE</scope>
    <source>
        <strain evidence="2">G21630-S1</strain>
    </source>
</reference>
<evidence type="ECO:0000259" key="1">
    <source>
        <dbReference type="SMART" id="SM00867"/>
    </source>
</evidence>
<dbReference type="Gene3D" id="2.40.128.110">
    <property type="entry name" value="Lipid/polyisoprenoid-binding, YceI-like"/>
    <property type="match status" value="1"/>
</dbReference>
<dbReference type="PANTHER" id="PTHR34406:SF1">
    <property type="entry name" value="PROTEIN YCEI"/>
    <property type="match status" value="1"/>
</dbReference>
<dbReference type="SUPFAM" id="SSF101874">
    <property type="entry name" value="YceI-like"/>
    <property type="match status" value="1"/>
</dbReference>
<proteinExistence type="predicted"/>
<dbReference type="SMART" id="SM00867">
    <property type="entry name" value="YceI"/>
    <property type="match status" value="1"/>
</dbReference>
<feature type="domain" description="Lipid/polyisoprenoid-binding YceI-like" evidence="1">
    <location>
        <begin position="31"/>
        <end position="191"/>
    </location>
</feature>
<comment type="caution">
    <text evidence="2">The sequence shown here is derived from an EMBL/GenBank/DDBJ whole genome shotgun (WGS) entry which is preliminary data.</text>
</comment>
<protein>
    <submittedName>
        <fullName evidence="2">YceI family protein</fullName>
    </submittedName>
</protein>
<dbReference type="Pfam" id="PF04264">
    <property type="entry name" value="YceI"/>
    <property type="match status" value="1"/>
</dbReference>
<dbReference type="InterPro" id="IPR036761">
    <property type="entry name" value="TTHA0802/YceI-like_sf"/>
</dbReference>
<evidence type="ECO:0000313" key="2">
    <source>
        <dbReference type="EMBL" id="MCZ4281657.1"/>
    </source>
</evidence>